<keyword evidence="2" id="KW-0677">Repeat</keyword>
<evidence type="ECO:0000256" key="2">
    <source>
        <dbReference type="ARBA" id="ARBA00022737"/>
    </source>
</evidence>
<evidence type="ECO:0000259" key="7">
    <source>
        <dbReference type="PROSITE" id="PS50157"/>
    </source>
</evidence>
<evidence type="ECO:0000256" key="1">
    <source>
        <dbReference type="ARBA" id="ARBA00022723"/>
    </source>
</evidence>
<dbReference type="InterPro" id="IPR013087">
    <property type="entry name" value="Znf_C2H2_type"/>
</dbReference>
<name>A0A1Y1UZM0_9FUNG</name>
<dbReference type="PANTHER" id="PTHR23057:SF0">
    <property type="entry name" value="JUXTAPOSED WITH ANOTHER ZINC FINGER PROTEIN 1"/>
    <property type="match status" value="1"/>
</dbReference>
<dbReference type="InterPro" id="IPR051580">
    <property type="entry name" value="ZnF-Chromatin_assoc"/>
</dbReference>
<sequence length="584" mass="64044">MPGIDINKKSPPLSIIPENSSTTMGGINNAISISPTKKAFMNAFANSLSRSLSMGSFSYKSFGKSLSQMSYGRSPLFDIYQQFKQSVPKNSLPPCIEEEDEMKQDIEANFCKDFTCCGIVLKDLHELLQHFEDAHRMESDMEEEDDLPFEFDDLSSNRNNGNNENYLPTLTDLFLKDLVESKQRHIEETNLLNNGGVGISNQPIQQSIAMSDIYSEDKKLVNPISTVSSTAAPTTSFSELLNNKMSKTNSTSSINSNLGHLSANLSRTNSTSSIGSKLNNPISLNIPTTNTNNAKISTPTSATSSNFNLSKNISAFNNAVSGTSSLFNKSGSSSQPQTPNLSHTTLTSTTTSAATNATASAALGSGFQAVNNLKNIQKLPSSKTTSTIQPASVANTAIHPIFPNAFGLLNNGKGAASPFSIINATNRSIAEDSQDTDDMDMDMDEPNDMMNVSESMLMAEAGPDEEKKYRCTVQGCNKSYKNPGGLKYHLQHGHFENTGDPEMDKIMHKPFQCTFENCGKRYKNMNGLKYHIEHSHTSLFYNQQQNSMNLSNNNQNHNVPLDSQHVMALRALQMQQLQQLQHIN</sequence>
<dbReference type="SMART" id="SM00355">
    <property type="entry name" value="ZnF_C2H2"/>
    <property type="match status" value="3"/>
</dbReference>
<evidence type="ECO:0000313" key="9">
    <source>
        <dbReference type="Proteomes" id="UP000193719"/>
    </source>
</evidence>
<dbReference type="SUPFAM" id="SSF57667">
    <property type="entry name" value="beta-beta-alpha zinc fingers"/>
    <property type="match status" value="1"/>
</dbReference>
<dbReference type="InterPro" id="IPR036236">
    <property type="entry name" value="Znf_C2H2_sf"/>
</dbReference>
<reference evidence="8 9" key="1">
    <citation type="submission" date="2016-08" db="EMBL/GenBank/DDBJ databases">
        <title>Genomes of anaerobic fungi encode conserved fungal cellulosomes for biomass hydrolysis.</title>
        <authorList>
            <consortium name="DOE Joint Genome Institute"/>
            <person name="Haitjema C.H."/>
            <person name="Gilmore S.P."/>
            <person name="Henske J.K."/>
            <person name="Solomon K.V."/>
            <person name="De Groot R."/>
            <person name="Kuo A."/>
            <person name="Mondo S.J."/>
            <person name="Salamov A.A."/>
            <person name="Labutti K."/>
            <person name="Zhao Z."/>
            <person name="Chiniquy J."/>
            <person name="Barry K."/>
            <person name="Brewer H.M."/>
            <person name="Purvine S.O."/>
            <person name="Wright A.T."/>
            <person name="Boxma B."/>
            <person name="Van Alen T."/>
            <person name="Hackstein J.H."/>
            <person name="Baker S.E."/>
            <person name="Grigoriev I.V."/>
            <person name="O'Malley M.A."/>
        </authorList>
    </citation>
    <scope>NUCLEOTIDE SEQUENCE [LARGE SCALE GENOMIC DNA]</scope>
    <source>
        <strain evidence="9">finn</strain>
    </source>
</reference>
<keyword evidence="4" id="KW-0862">Zinc</keyword>
<evidence type="ECO:0000256" key="4">
    <source>
        <dbReference type="ARBA" id="ARBA00022833"/>
    </source>
</evidence>
<dbReference type="GO" id="GO:0008270">
    <property type="term" value="F:zinc ion binding"/>
    <property type="evidence" value="ECO:0007669"/>
    <property type="project" value="UniProtKB-KW"/>
</dbReference>
<dbReference type="Proteomes" id="UP000193719">
    <property type="component" value="Unassembled WGS sequence"/>
</dbReference>
<dbReference type="PANTHER" id="PTHR23057">
    <property type="entry name" value="JUXTAPOSED WITH ANOTHER ZINC FINGER PROTEIN 1"/>
    <property type="match status" value="1"/>
</dbReference>
<dbReference type="AlphaFoldDB" id="A0A1Y1UZM0"/>
<evidence type="ECO:0000256" key="6">
    <source>
        <dbReference type="SAM" id="MobiDB-lite"/>
    </source>
</evidence>
<dbReference type="PROSITE" id="PS00028">
    <property type="entry name" value="ZINC_FINGER_C2H2_1"/>
    <property type="match status" value="2"/>
</dbReference>
<dbReference type="EMBL" id="MCFH01000047">
    <property type="protein sequence ID" value="ORX44154.1"/>
    <property type="molecule type" value="Genomic_DNA"/>
</dbReference>
<dbReference type="GO" id="GO:0005634">
    <property type="term" value="C:nucleus"/>
    <property type="evidence" value="ECO:0007669"/>
    <property type="project" value="TreeGrafter"/>
</dbReference>
<keyword evidence="9" id="KW-1185">Reference proteome</keyword>
<reference evidence="8 9" key="2">
    <citation type="submission" date="2016-08" db="EMBL/GenBank/DDBJ databases">
        <title>Pervasive Adenine N6-methylation of Active Genes in Fungi.</title>
        <authorList>
            <consortium name="DOE Joint Genome Institute"/>
            <person name="Mondo S.J."/>
            <person name="Dannebaum R.O."/>
            <person name="Kuo R.C."/>
            <person name="Labutti K."/>
            <person name="Haridas S."/>
            <person name="Kuo A."/>
            <person name="Salamov A."/>
            <person name="Ahrendt S.R."/>
            <person name="Lipzen A."/>
            <person name="Sullivan W."/>
            <person name="Andreopoulos W.B."/>
            <person name="Clum A."/>
            <person name="Lindquist E."/>
            <person name="Daum C."/>
            <person name="Ramamoorthy G.K."/>
            <person name="Gryganskyi A."/>
            <person name="Culley D."/>
            <person name="Magnuson J.K."/>
            <person name="James T.Y."/>
            <person name="O'Malley M.A."/>
            <person name="Stajich J.E."/>
            <person name="Spatafora J.W."/>
            <person name="Visel A."/>
            <person name="Grigoriev I.V."/>
        </authorList>
    </citation>
    <scope>NUCLEOTIDE SEQUENCE [LARGE SCALE GENOMIC DNA]</scope>
    <source>
        <strain evidence="9">finn</strain>
    </source>
</reference>
<proteinExistence type="predicted"/>
<organism evidence="8 9">
    <name type="scientific">Piromyces finnis</name>
    <dbReference type="NCBI Taxonomy" id="1754191"/>
    <lineage>
        <taxon>Eukaryota</taxon>
        <taxon>Fungi</taxon>
        <taxon>Fungi incertae sedis</taxon>
        <taxon>Chytridiomycota</taxon>
        <taxon>Chytridiomycota incertae sedis</taxon>
        <taxon>Neocallimastigomycetes</taxon>
        <taxon>Neocallimastigales</taxon>
        <taxon>Neocallimastigaceae</taxon>
        <taxon>Piromyces</taxon>
    </lineage>
</organism>
<evidence type="ECO:0000313" key="8">
    <source>
        <dbReference type="EMBL" id="ORX44154.1"/>
    </source>
</evidence>
<comment type="caution">
    <text evidence="8">The sequence shown here is derived from an EMBL/GenBank/DDBJ whole genome shotgun (WGS) entry which is preliminary data.</text>
</comment>
<gene>
    <name evidence="8" type="ORF">BCR36DRAFT_360085</name>
</gene>
<evidence type="ECO:0000256" key="3">
    <source>
        <dbReference type="ARBA" id="ARBA00022771"/>
    </source>
</evidence>
<keyword evidence="1" id="KW-0479">Metal-binding</keyword>
<feature type="domain" description="C2H2-type" evidence="7">
    <location>
        <begin position="511"/>
        <end position="537"/>
    </location>
</feature>
<accession>A0A1Y1UZM0</accession>
<keyword evidence="3 5" id="KW-0863">Zinc-finger</keyword>
<evidence type="ECO:0000256" key="5">
    <source>
        <dbReference type="PROSITE-ProRule" id="PRU00042"/>
    </source>
</evidence>
<protein>
    <recommendedName>
        <fullName evidence="7">C2H2-type domain-containing protein</fullName>
    </recommendedName>
</protein>
<feature type="region of interest" description="Disordered" evidence="6">
    <location>
        <begin position="327"/>
        <end position="349"/>
    </location>
</feature>
<dbReference type="PROSITE" id="PS50157">
    <property type="entry name" value="ZINC_FINGER_C2H2_2"/>
    <property type="match status" value="2"/>
</dbReference>
<feature type="domain" description="C2H2-type" evidence="7">
    <location>
        <begin position="469"/>
        <end position="499"/>
    </location>
</feature>
<dbReference type="OrthoDB" id="3269380at2759"/>
<dbReference type="Gene3D" id="3.30.160.60">
    <property type="entry name" value="Classic Zinc Finger"/>
    <property type="match status" value="2"/>
</dbReference>
<feature type="compositionally biased region" description="Polar residues" evidence="6">
    <location>
        <begin position="327"/>
        <end position="340"/>
    </location>
</feature>
<dbReference type="STRING" id="1754191.A0A1Y1UZM0"/>